<comment type="caution">
    <text evidence="1">The sequence shown here is derived from an EMBL/GenBank/DDBJ whole genome shotgun (WGS) entry which is preliminary data.</text>
</comment>
<evidence type="ECO:0000313" key="1">
    <source>
        <dbReference type="EMBL" id="MBE1603731.1"/>
    </source>
</evidence>
<dbReference type="AlphaFoldDB" id="A0A927MNZ1"/>
<proteinExistence type="predicted"/>
<accession>A0A927MNZ1</accession>
<name>A0A927MNZ1_9ACTN</name>
<sequence>MPGRDCDCDWEPCSCAVAGRMVVTLSPR</sequence>
<dbReference type="Proteomes" id="UP000638648">
    <property type="component" value="Unassembled WGS sequence"/>
</dbReference>
<reference evidence="1" key="1">
    <citation type="submission" date="2020-10" db="EMBL/GenBank/DDBJ databases">
        <title>Sequencing the genomes of 1000 actinobacteria strains.</title>
        <authorList>
            <person name="Klenk H.-P."/>
        </authorList>
    </citation>
    <scope>NUCLEOTIDE SEQUENCE</scope>
    <source>
        <strain evidence="1">DSM 45354</strain>
    </source>
</reference>
<protein>
    <submittedName>
        <fullName evidence="1">Uncharacterized protein</fullName>
    </submittedName>
</protein>
<keyword evidence="2" id="KW-1185">Reference proteome</keyword>
<organism evidence="1 2">
    <name type="scientific">Actinopolymorpha pittospori</name>
    <dbReference type="NCBI Taxonomy" id="648752"/>
    <lineage>
        <taxon>Bacteria</taxon>
        <taxon>Bacillati</taxon>
        <taxon>Actinomycetota</taxon>
        <taxon>Actinomycetes</taxon>
        <taxon>Propionibacteriales</taxon>
        <taxon>Actinopolymorphaceae</taxon>
        <taxon>Actinopolymorpha</taxon>
    </lineage>
</organism>
<gene>
    <name evidence="1" type="ORF">HEB94_000579</name>
</gene>
<evidence type="ECO:0000313" key="2">
    <source>
        <dbReference type="Proteomes" id="UP000638648"/>
    </source>
</evidence>
<dbReference type="EMBL" id="JADBEM010000001">
    <property type="protein sequence ID" value="MBE1603731.1"/>
    <property type="molecule type" value="Genomic_DNA"/>
</dbReference>